<feature type="compositionally biased region" description="Basic residues" evidence="1">
    <location>
        <begin position="182"/>
        <end position="191"/>
    </location>
</feature>
<name>A0A7J7UPK6_MYOMY</name>
<organism evidence="2 3">
    <name type="scientific">Myotis myotis</name>
    <name type="common">Greater mouse-eared bat</name>
    <name type="synonym">Vespertilio myotis</name>
    <dbReference type="NCBI Taxonomy" id="51298"/>
    <lineage>
        <taxon>Eukaryota</taxon>
        <taxon>Metazoa</taxon>
        <taxon>Chordata</taxon>
        <taxon>Craniata</taxon>
        <taxon>Vertebrata</taxon>
        <taxon>Euteleostomi</taxon>
        <taxon>Mammalia</taxon>
        <taxon>Eutheria</taxon>
        <taxon>Laurasiatheria</taxon>
        <taxon>Chiroptera</taxon>
        <taxon>Yangochiroptera</taxon>
        <taxon>Vespertilionidae</taxon>
        <taxon>Myotis</taxon>
    </lineage>
</organism>
<sequence>MLLSHSIIETTNYEADNHHSEPWRSWPSGRSTTGRKERSAVRLSGSYGGAKNNGPLKQQAWTGSRHIPIQAVPGAQKDPPALFQPNPTNCRLQLLAAMGDTLKKQTQENQDGGVRKRPVRAASHNNIETTNYRTNNDHMEPWKSWPSGSSATGRKERTLRLSRICSHQVQSPTQQTADFNSSHRKKSTETE</sequence>
<keyword evidence="3" id="KW-1185">Reference proteome</keyword>
<feature type="compositionally biased region" description="Polar residues" evidence="1">
    <location>
        <begin position="165"/>
        <end position="180"/>
    </location>
</feature>
<evidence type="ECO:0000313" key="3">
    <source>
        <dbReference type="Proteomes" id="UP000527355"/>
    </source>
</evidence>
<feature type="compositionally biased region" description="Polar residues" evidence="1">
    <location>
        <begin position="123"/>
        <end position="134"/>
    </location>
</feature>
<evidence type="ECO:0000313" key="2">
    <source>
        <dbReference type="EMBL" id="KAF6314857.1"/>
    </source>
</evidence>
<evidence type="ECO:0000256" key="1">
    <source>
        <dbReference type="SAM" id="MobiDB-lite"/>
    </source>
</evidence>
<dbReference type="Proteomes" id="UP000527355">
    <property type="component" value="Unassembled WGS sequence"/>
</dbReference>
<proteinExistence type="predicted"/>
<reference evidence="2 3" key="1">
    <citation type="journal article" date="2020" name="Nature">
        <title>Six reference-quality genomes reveal evolution of bat adaptations.</title>
        <authorList>
            <person name="Jebb D."/>
            <person name="Huang Z."/>
            <person name="Pippel M."/>
            <person name="Hughes G.M."/>
            <person name="Lavrichenko K."/>
            <person name="Devanna P."/>
            <person name="Winkler S."/>
            <person name="Jermiin L.S."/>
            <person name="Skirmuntt E.C."/>
            <person name="Katzourakis A."/>
            <person name="Burkitt-Gray L."/>
            <person name="Ray D.A."/>
            <person name="Sullivan K.A.M."/>
            <person name="Roscito J.G."/>
            <person name="Kirilenko B.M."/>
            <person name="Davalos L.M."/>
            <person name="Corthals A.P."/>
            <person name="Power M.L."/>
            <person name="Jones G."/>
            <person name="Ransome R.D."/>
            <person name="Dechmann D.K.N."/>
            <person name="Locatelli A.G."/>
            <person name="Puechmaille S.J."/>
            <person name="Fedrigo O."/>
            <person name="Jarvis E.D."/>
            <person name="Hiller M."/>
            <person name="Vernes S.C."/>
            <person name="Myers E.W."/>
            <person name="Teeling E.C."/>
        </authorList>
    </citation>
    <scope>NUCLEOTIDE SEQUENCE [LARGE SCALE GENOMIC DNA]</scope>
    <source>
        <strain evidence="2">MMyoMyo1</strain>
        <tissue evidence="2">Flight muscle</tissue>
    </source>
</reference>
<gene>
    <name evidence="2" type="ORF">mMyoMyo1_008634</name>
</gene>
<feature type="region of interest" description="Disordered" evidence="1">
    <location>
        <begin position="15"/>
        <end position="54"/>
    </location>
</feature>
<protein>
    <submittedName>
        <fullName evidence="2">Uncharacterized protein</fullName>
    </submittedName>
</protein>
<accession>A0A7J7UPK6</accession>
<dbReference type="AlphaFoldDB" id="A0A7J7UPK6"/>
<feature type="region of interest" description="Disordered" evidence="1">
    <location>
        <begin position="105"/>
        <end position="191"/>
    </location>
</feature>
<dbReference type="EMBL" id="JABWUV010000012">
    <property type="protein sequence ID" value="KAF6314857.1"/>
    <property type="molecule type" value="Genomic_DNA"/>
</dbReference>
<comment type="caution">
    <text evidence="2">The sequence shown here is derived from an EMBL/GenBank/DDBJ whole genome shotgun (WGS) entry which is preliminary data.</text>
</comment>